<dbReference type="RefSeq" id="WP_088959593.1">
    <property type="nucleotide sequence ID" value="NZ_LT607410.1"/>
</dbReference>
<protein>
    <submittedName>
        <fullName evidence="2">Uncharacterized conserved protein YlxW, UPF0749 family</fullName>
    </submittedName>
</protein>
<sequence length="268" mass="28560">MEYTSGAASWQKAMRRAVAALLPRRPRQRRPGWSIGVPLIAAAAGLLFTTTATTAGGTALREDRRPQLTQLIEDRREQVAASELRAARLRAEVESQTAALADTDGPVKEQRDRAGRSLEAAGFTALSGPGVTVELNDAPRRNDQILPKDATNDDLVVHQGDVQAVVNALWAGGAEAMSIMNVRVLSTSAVRCVGNTLLLHGRVYSPPFKIVAIGDPAALQQALAGSEGVGLFKQAVEHYQLGYKETVSSVTVPAFEDSTALRSATVPR</sequence>
<gene>
    <name evidence="2" type="ORF">GA0074696_0507</name>
</gene>
<organism evidence="2 3">
    <name type="scientific">Micromonospora purpureochromogenes</name>
    <dbReference type="NCBI Taxonomy" id="47872"/>
    <lineage>
        <taxon>Bacteria</taxon>
        <taxon>Bacillati</taxon>
        <taxon>Actinomycetota</taxon>
        <taxon>Actinomycetes</taxon>
        <taxon>Micromonosporales</taxon>
        <taxon>Micromonosporaceae</taxon>
        <taxon>Micromonospora</taxon>
    </lineage>
</organism>
<comment type="similarity">
    <text evidence="1">Belongs to the UPF0749 family.</text>
</comment>
<dbReference type="PANTHER" id="PTHR37313">
    <property type="entry name" value="UPF0749 PROTEIN RV1825"/>
    <property type="match status" value="1"/>
</dbReference>
<reference evidence="2 3" key="1">
    <citation type="submission" date="2016-06" db="EMBL/GenBank/DDBJ databases">
        <authorList>
            <person name="Kjaerup R.B."/>
            <person name="Dalgaard T.S."/>
            <person name="Juul-Madsen H.R."/>
        </authorList>
    </citation>
    <scope>NUCLEOTIDE SEQUENCE [LARGE SCALE GENOMIC DNA]</scope>
    <source>
        <strain evidence="2 3">DSM 43821</strain>
    </source>
</reference>
<name>A0A1C4UNA4_9ACTN</name>
<proteinExistence type="inferred from homology"/>
<dbReference type="InterPro" id="IPR010273">
    <property type="entry name" value="DUF881"/>
</dbReference>
<dbReference type="AlphaFoldDB" id="A0A1C4UNA4"/>
<accession>A0A1C4UNA4</accession>
<dbReference type="EMBL" id="LT607410">
    <property type="protein sequence ID" value="SCE73120.1"/>
    <property type="molecule type" value="Genomic_DNA"/>
</dbReference>
<dbReference type="Proteomes" id="UP000198228">
    <property type="component" value="Chromosome I"/>
</dbReference>
<dbReference type="PANTHER" id="PTHR37313:SF4">
    <property type="entry name" value="CONSERVED MEMBRANE PROTEIN-RELATED"/>
    <property type="match status" value="1"/>
</dbReference>
<dbReference type="Pfam" id="PF05949">
    <property type="entry name" value="DUF881"/>
    <property type="match status" value="1"/>
</dbReference>
<evidence type="ECO:0000313" key="2">
    <source>
        <dbReference type="EMBL" id="SCE73120.1"/>
    </source>
</evidence>
<dbReference type="Gene3D" id="3.30.70.1880">
    <property type="entry name" value="Protein of unknown function DUF881"/>
    <property type="match status" value="1"/>
</dbReference>
<evidence type="ECO:0000256" key="1">
    <source>
        <dbReference type="ARBA" id="ARBA00009108"/>
    </source>
</evidence>
<dbReference type="GO" id="GO:0005886">
    <property type="term" value="C:plasma membrane"/>
    <property type="evidence" value="ECO:0007669"/>
    <property type="project" value="TreeGrafter"/>
</dbReference>
<evidence type="ECO:0000313" key="3">
    <source>
        <dbReference type="Proteomes" id="UP000198228"/>
    </source>
</evidence>